<proteinExistence type="inferred from homology"/>
<feature type="binding site" evidence="9">
    <location>
        <position position="194"/>
    </location>
    <ligand>
        <name>Mg(2+)</name>
        <dbReference type="ChEBI" id="CHEBI:18420"/>
    </ligand>
</feature>
<keyword evidence="3 9" id="KW-0963">Cytoplasm</keyword>
<keyword evidence="4 9" id="KW-0479">Metal-binding</keyword>
<dbReference type="Proteomes" id="UP000000212">
    <property type="component" value="Chromosome"/>
</dbReference>
<dbReference type="PROSITE" id="PS51881">
    <property type="entry name" value="OCT"/>
    <property type="match status" value="1"/>
</dbReference>
<evidence type="ECO:0000256" key="5">
    <source>
        <dbReference type="ARBA" id="ARBA00022741"/>
    </source>
</evidence>
<dbReference type="NCBIfam" id="NF008954">
    <property type="entry name" value="PRK12296.1"/>
    <property type="match status" value="1"/>
</dbReference>
<evidence type="ECO:0000256" key="2">
    <source>
        <dbReference type="ARBA" id="ARBA00007699"/>
    </source>
</evidence>
<dbReference type="InterPro" id="IPR006169">
    <property type="entry name" value="GTP1_OBG_dom"/>
</dbReference>
<dbReference type="InterPro" id="IPR006074">
    <property type="entry name" value="GTP1-OBG_CS"/>
</dbReference>
<evidence type="ECO:0000259" key="11">
    <source>
        <dbReference type="PROSITE" id="PS51710"/>
    </source>
</evidence>
<comment type="subcellular location">
    <subcellularLocation>
        <location evidence="9">Cytoplasm</location>
    </subcellularLocation>
</comment>
<evidence type="ECO:0000313" key="14">
    <source>
        <dbReference type="EMBL" id="CCO11405.2"/>
    </source>
</evidence>
<dbReference type="FunFam" id="3.40.50.300:FF:000515">
    <property type="entry name" value="GTPase Obg"/>
    <property type="match status" value="1"/>
</dbReference>
<evidence type="ECO:0000256" key="10">
    <source>
        <dbReference type="SAM" id="MobiDB-lite"/>
    </source>
</evidence>
<evidence type="ECO:0000256" key="3">
    <source>
        <dbReference type="ARBA" id="ARBA00022490"/>
    </source>
</evidence>
<comment type="subunit">
    <text evidence="9">Monomer.</text>
</comment>
<dbReference type="InterPro" id="IPR036346">
    <property type="entry name" value="GTP-bd_prot_GTP1/OBG_C_sf"/>
</dbReference>
<evidence type="ECO:0000256" key="7">
    <source>
        <dbReference type="ARBA" id="ARBA00022842"/>
    </source>
</evidence>
<dbReference type="Pfam" id="PF09269">
    <property type="entry name" value="DUF1967"/>
    <property type="match status" value="1"/>
</dbReference>
<dbReference type="eggNOG" id="COG0536">
    <property type="taxonomic scope" value="Bacteria"/>
</dbReference>
<gene>
    <name evidence="14" type="primary">cgtA</name>
    <name evidence="9" type="synonym">obg</name>
    <name evidence="14" type="ORF">BN424_1964</name>
</gene>
<dbReference type="SUPFAM" id="SSF52540">
    <property type="entry name" value="P-loop containing nucleoside triphosphate hydrolases"/>
    <property type="match status" value="1"/>
</dbReference>
<feature type="domain" description="Obg" evidence="13">
    <location>
        <begin position="2"/>
        <end position="160"/>
    </location>
</feature>
<dbReference type="HOGENOM" id="CLU_011747_2_1_9"/>
<dbReference type="HAMAP" id="MF_01454">
    <property type="entry name" value="GTPase_Obg"/>
    <property type="match status" value="1"/>
</dbReference>
<dbReference type="KEGG" id="cml:BN424_1964"/>
<comment type="cofactor">
    <cofactor evidence="1 9">
        <name>Mg(2+)</name>
        <dbReference type="ChEBI" id="CHEBI:18420"/>
    </cofactor>
</comment>
<dbReference type="PIRSF" id="PIRSF002401">
    <property type="entry name" value="GTP_bd_Obg/CgtA"/>
    <property type="match status" value="1"/>
</dbReference>
<sequence length="437" mass="48091">MSMFLDQVTINVKAGSGGNGMVAFRREKYVPDGGPAGGDGGDGGDIVFVVDEGLRTLLDFRFTRHFKAQEGEKGMSKGMHGRGAGDTIIKVPPGTTIKDTDSGMVLGDLVYHDQELVVAKGGRGGRGNIRFASARNPAPEIAENGEPGQERNLELELKVLADVGLVGFPSVGKSTILSIVSKARPKIGAYHFTTLVPNLGMVQAEDGRSFVMADLPGLIEGASQGIGLGTQFLRHIERTRVILHVIDMSGSEGRDPFDDYLAINKELETYNLRLMERPQLIVANKMDMPEAEENLKIFREKLNAGKTDEFTDDIPVFPISAISHKGMNNVLSATADVLDVTSEFPLYELVDEDETVLYKHTPEEKGFEITRDPDAAWVLSGDKLEKTFKMTNFEHDESIMRFARQLRAMGVDEEMRARGAKDGDIVRIMKYEFEFVE</sequence>
<dbReference type="NCBIfam" id="TIGR02729">
    <property type="entry name" value="Obg_CgtA"/>
    <property type="match status" value="1"/>
</dbReference>
<dbReference type="Pfam" id="PF01018">
    <property type="entry name" value="GTP1_OBG"/>
    <property type="match status" value="1"/>
</dbReference>
<organism evidence="14 15">
    <name type="scientific">Carnobacterium maltaromaticum LMA28</name>
    <dbReference type="NCBI Taxonomy" id="1234679"/>
    <lineage>
        <taxon>Bacteria</taxon>
        <taxon>Bacillati</taxon>
        <taxon>Bacillota</taxon>
        <taxon>Bacilli</taxon>
        <taxon>Lactobacillales</taxon>
        <taxon>Carnobacteriaceae</taxon>
        <taxon>Carnobacterium</taxon>
    </lineage>
</organism>
<dbReference type="EMBL" id="HE999757">
    <property type="protein sequence ID" value="CCO11405.2"/>
    <property type="molecule type" value="Genomic_DNA"/>
</dbReference>
<comment type="similarity">
    <text evidence="2 9">Belongs to the TRAFAC class OBG-HflX-like GTPase superfamily. OBG GTPase family.</text>
</comment>
<name>K8E4K5_CARML</name>
<keyword evidence="6 9" id="KW-0378">Hydrolase</keyword>
<dbReference type="PANTHER" id="PTHR11702:SF31">
    <property type="entry name" value="MITOCHONDRIAL RIBOSOME-ASSOCIATED GTPASE 2"/>
    <property type="match status" value="1"/>
</dbReference>
<evidence type="ECO:0000259" key="13">
    <source>
        <dbReference type="PROSITE" id="PS51883"/>
    </source>
</evidence>
<dbReference type="NCBIfam" id="TIGR03595">
    <property type="entry name" value="Obg_CgtA_exten"/>
    <property type="match status" value="1"/>
</dbReference>
<dbReference type="InterPro" id="IPR045086">
    <property type="entry name" value="OBG_GTPase"/>
</dbReference>
<dbReference type="NCBIfam" id="NF008956">
    <property type="entry name" value="PRK12299.1"/>
    <property type="match status" value="1"/>
</dbReference>
<dbReference type="InterPro" id="IPR036726">
    <property type="entry name" value="GTP1_OBG_dom_sf"/>
</dbReference>
<dbReference type="EC" id="3.6.5.-" evidence="9"/>
<dbReference type="Gene3D" id="2.70.210.12">
    <property type="entry name" value="GTP1/OBG domain"/>
    <property type="match status" value="1"/>
</dbReference>
<dbReference type="PANTHER" id="PTHR11702">
    <property type="entry name" value="DEVELOPMENTALLY REGULATED GTP-BINDING PROTEIN-RELATED"/>
    <property type="match status" value="1"/>
</dbReference>
<feature type="region of interest" description="Disordered" evidence="10">
    <location>
        <begin position="71"/>
        <end position="93"/>
    </location>
</feature>
<dbReference type="NCBIfam" id="NF008955">
    <property type="entry name" value="PRK12297.1"/>
    <property type="match status" value="1"/>
</dbReference>
<dbReference type="SUPFAM" id="SSF82051">
    <property type="entry name" value="Obg GTP-binding protein N-terminal domain"/>
    <property type="match status" value="1"/>
</dbReference>
<feature type="binding site" evidence="9">
    <location>
        <position position="174"/>
    </location>
    <ligand>
        <name>Mg(2+)</name>
        <dbReference type="ChEBI" id="CHEBI:18420"/>
    </ligand>
</feature>
<dbReference type="InterPro" id="IPR015349">
    <property type="entry name" value="OCT_dom"/>
</dbReference>
<evidence type="ECO:0000259" key="12">
    <source>
        <dbReference type="PROSITE" id="PS51881"/>
    </source>
</evidence>
<protein>
    <recommendedName>
        <fullName evidence="9">GTPase Obg</fullName>
        <ecNumber evidence="9">3.6.5.-</ecNumber>
    </recommendedName>
    <alternativeName>
        <fullName evidence="9">GTP-binding protein Obg</fullName>
    </alternativeName>
</protein>
<feature type="binding site" evidence="9">
    <location>
        <begin position="284"/>
        <end position="287"/>
    </location>
    <ligand>
        <name>GTP</name>
        <dbReference type="ChEBI" id="CHEBI:37565"/>
    </ligand>
</feature>
<dbReference type="Pfam" id="PF01926">
    <property type="entry name" value="MMR_HSR1"/>
    <property type="match status" value="1"/>
</dbReference>
<keyword evidence="7 9" id="KW-0460">Magnesium</keyword>
<dbReference type="CDD" id="cd01898">
    <property type="entry name" value="Obg"/>
    <property type="match status" value="1"/>
</dbReference>
<accession>K8E4K5</accession>
<dbReference type="SUPFAM" id="SSF102741">
    <property type="entry name" value="Obg GTP-binding protein C-terminal domain"/>
    <property type="match status" value="1"/>
</dbReference>
<dbReference type="Gene3D" id="3.30.300.350">
    <property type="entry name" value="GTP-binding protein OBG, C-terminal domain"/>
    <property type="match status" value="1"/>
</dbReference>
<dbReference type="InterPro" id="IPR031167">
    <property type="entry name" value="G_OBG"/>
</dbReference>
<dbReference type="AlphaFoldDB" id="K8E4K5"/>
<dbReference type="Gene3D" id="3.40.50.300">
    <property type="entry name" value="P-loop containing nucleotide triphosphate hydrolases"/>
    <property type="match status" value="1"/>
</dbReference>
<dbReference type="GO" id="GO:0003924">
    <property type="term" value="F:GTPase activity"/>
    <property type="evidence" value="ECO:0007669"/>
    <property type="project" value="UniProtKB-UniRule"/>
</dbReference>
<feature type="domain" description="OBG-type G" evidence="11">
    <location>
        <begin position="161"/>
        <end position="339"/>
    </location>
</feature>
<dbReference type="PROSITE" id="PS51883">
    <property type="entry name" value="OBG"/>
    <property type="match status" value="1"/>
</dbReference>
<feature type="binding site" evidence="9">
    <location>
        <begin position="167"/>
        <end position="174"/>
    </location>
    <ligand>
        <name>GTP</name>
        <dbReference type="ChEBI" id="CHEBI:37565"/>
    </ligand>
</feature>
<evidence type="ECO:0000256" key="8">
    <source>
        <dbReference type="ARBA" id="ARBA00023134"/>
    </source>
</evidence>
<dbReference type="GO" id="GO:0005525">
    <property type="term" value="F:GTP binding"/>
    <property type="evidence" value="ECO:0007669"/>
    <property type="project" value="UniProtKB-UniRule"/>
</dbReference>
<evidence type="ECO:0000313" key="15">
    <source>
        <dbReference type="Proteomes" id="UP000000212"/>
    </source>
</evidence>
<dbReference type="STRING" id="1234679.BN424_1964"/>
<reference evidence="15" key="1">
    <citation type="journal article" date="2013" name="Genome Announc.">
        <title>Complete Chromosome Sequence of Carnobacterium maltaromaticum LMA 28.</title>
        <authorList>
            <person name="Cailliez-Grimal C."/>
            <person name="Chaillou S."/>
            <person name="Anba-Mondoloni J."/>
            <person name="Loux V."/>
            <person name="Afzal M.I."/>
            <person name="Rahman A."/>
            <person name="Kergourlay G."/>
            <person name="Champomier-Verges M.C."/>
            <person name="Zagorec M."/>
            <person name="Dalgaard P."/>
            <person name="Leisner J.J."/>
            <person name="Prevost H."/>
            <person name="Revol-Junelles A.M."/>
            <person name="Borges F."/>
        </authorList>
    </citation>
    <scope>NUCLEOTIDE SEQUENCE</scope>
    <source>
        <strain evidence="15">LMA28</strain>
    </source>
</reference>
<dbReference type="FunFam" id="2.70.210.12:FF:000001">
    <property type="entry name" value="GTPase Obg"/>
    <property type="match status" value="1"/>
</dbReference>
<dbReference type="PROSITE" id="PS00905">
    <property type="entry name" value="GTP1_OBG"/>
    <property type="match status" value="1"/>
</dbReference>
<dbReference type="PRINTS" id="PR00326">
    <property type="entry name" value="GTP1OBG"/>
</dbReference>
<feature type="binding site" evidence="9">
    <location>
        <begin position="320"/>
        <end position="322"/>
    </location>
    <ligand>
        <name>GTP</name>
        <dbReference type="ChEBI" id="CHEBI:37565"/>
    </ligand>
</feature>
<evidence type="ECO:0000256" key="1">
    <source>
        <dbReference type="ARBA" id="ARBA00001946"/>
    </source>
</evidence>
<evidence type="ECO:0000256" key="4">
    <source>
        <dbReference type="ARBA" id="ARBA00022723"/>
    </source>
</evidence>
<keyword evidence="8 9" id="KW-0342">GTP-binding</keyword>
<keyword evidence="5 9" id="KW-0547">Nucleotide-binding</keyword>
<keyword evidence="15" id="KW-1185">Reference proteome</keyword>
<feature type="domain" description="OCT" evidence="12">
    <location>
        <begin position="359"/>
        <end position="437"/>
    </location>
</feature>
<feature type="binding site" evidence="9">
    <location>
        <begin position="192"/>
        <end position="196"/>
    </location>
    <ligand>
        <name>GTP</name>
        <dbReference type="ChEBI" id="CHEBI:37565"/>
    </ligand>
</feature>
<dbReference type="InterPro" id="IPR014100">
    <property type="entry name" value="GTP-bd_Obg/CgtA"/>
</dbReference>
<comment type="function">
    <text evidence="9">An essential GTPase which binds GTP, GDP and possibly (p)ppGpp with moderate affinity, with high nucleotide exchange rates and a fairly low GTP hydrolysis rate. Plays a role in control of the cell cycle, stress response, ribosome biogenesis and in those bacteria that undergo differentiation, in morphogenesis control.</text>
</comment>
<dbReference type="GO" id="GO:0005737">
    <property type="term" value="C:cytoplasm"/>
    <property type="evidence" value="ECO:0007669"/>
    <property type="project" value="UniProtKB-SubCell"/>
</dbReference>
<dbReference type="InterPro" id="IPR006073">
    <property type="entry name" value="GTP-bd"/>
</dbReference>
<dbReference type="PROSITE" id="PS51710">
    <property type="entry name" value="G_OBG"/>
    <property type="match status" value="1"/>
</dbReference>
<evidence type="ECO:0000256" key="6">
    <source>
        <dbReference type="ARBA" id="ARBA00022801"/>
    </source>
</evidence>
<evidence type="ECO:0000256" key="9">
    <source>
        <dbReference type="HAMAP-Rule" id="MF_01454"/>
    </source>
</evidence>
<dbReference type="GO" id="GO:0000287">
    <property type="term" value="F:magnesium ion binding"/>
    <property type="evidence" value="ECO:0007669"/>
    <property type="project" value="InterPro"/>
</dbReference>
<dbReference type="GO" id="GO:0042254">
    <property type="term" value="P:ribosome biogenesis"/>
    <property type="evidence" value="ECO:0007669"/>
    <property type="project" value="UniProtKB-UniRule"/>
</dbReference>
<feature type="binding site" evidence="9">
    <location>
        <begin position="214"/>
        <end position="217"/>
    </location>
    <ligand>
        <name>GTP</name>
        <dbReference type="ChEBI" id="CHEBI:37565"/>
    </ligand>
</feature>
<dbReference type="InterPro" id="IPR027417">
    <property type="entry name" value="P-loop_NTPase"/>
</dbReference>